<dbReference type="GO" id="GO:0042110">
    <property type="term" value="P:T cell activation"/>
    <property type="evidence" value="ECO:0007669"/>
    <property type="project" value="TreeGrafter"/>
</dbReference>
<reference evidence="4" key="1">
    <citation type="journal article" date="2023" name="Science">
        <title>Genome structures resolve the early diversification of teleost fishes.</title>
        <authorList>
            <person name="Parey E."/>
            <person name="Louis A."/>
            <person name="Montfort J."/>
            <person name="Bouchez O."/>
            <person name="Roques C."/>
            <person name="Iampietro C."/>
            <person name="Lluch J."/>
            <person name="Castinel A."/>
            <person name="Donnadieu C."/>
            <person name="Desvignes T."/>
            <person name="Floi Bucao C."/>
            <person name="Jouanno E."/>
            <person name="Wen M."/>
            <person name="Mejri S."/>
            <person name="Dirks R."/>
            <person name="Jansen H."/>
            <person name="Henkel C."/>
            <person name="Chen W.J."/>
            <person name="Zahm M."/>
            <person name="Cabau C."/>
            <person name="Klopp C."/>
            <person name="Thompson A.W."/>
            <person name="Robinson-Rechavi M."/>
            <person name="Braasch I."/>
            <person name="Lecointre G."/>
            <person name="Bobe J."/>
            <person name="Postlethwait J.H."/>
            <person name="Berthelot C."/>
            <person name="Roest Crollius H."/>
            <person name="Guiguen Y."/>
        </authorList>
    </citation>
    <scope>NUCLEOTIDE SEQUENCE</scope>
    <source>
        <strain evidence="4">Concon-B</strain>
    </source>
</reference>
<proteinExistence type="predicted"/>
<dbReference type="OrthoDB" id="8713003at2759"/>
<dbReference type="GO" id="GO:1990782">
    <property type="term" value="F:protein tyrosine kinase binding"/>
    <property type="evidence" value="ECO:0007669"/>
    <property type="project" value="TreeGrafter"/>
</dbReference>
<dbReference type="InterPro" id="IPR003599">
    <property type="entry name" value="Ig_sub"/>
</dbReference>
<dbReference type="PANTHER" id="PTHR11422:SF3">
    <property type="entry name" value="G6F-LIKE PROTEIN"/>
    <property type="match status" value="1"/>
</dbReference>
<dbReference type="Proteomes" id="UP001152803">
    <property type="component" value="Unassembled WGS sequence"/>
</dbReference>
<dbReference type="InterPro" id="IPR013783">
    <property type="entry name" value="Ig-like_fold"/>
</dbReference>
<organism evidence="4 5">
    <name type="scientific">Conger conger</name>
    <name type="common">Conger eel</name>
    <name type="synonym">Muraena conger</name>
    <dbReference type="NCBI Taxonomy" id="82655"/>
    <lineage>
        <taxon>Eukaryota</taxon>
        <taxon>Metazoa</taxon>
        <taxon>Chordata</taxon>
        <taxon>Craniata</taxon>
        <taxon>Vertebrata</taxon>
        <taxon>Euteleostomi</taxon>
        <taxon>Actinopterygii</taxon>
        <taxon>Neopterygii</taxon>
        <taxon>Teleostei</taxon>
        <taxon>Anguilliformes</taxon>
        <taxon>Congridae</taxon>
        <taxon>Conger</taxon>
    </lineage>
</organism>
<dbReference type="AlphaFoldDB" id="A0A9Q1I6M2"/>
<accession>A0A9Q1I6M2</accession>
<dbReference type="EMBL" id="JAFJMO010000001">
    <property type="protein sequence ID" value="KAJ8287757.1"/>
    <property type="molecule type" value="Genomic_DNA"/>
</dbReference>
<feature type="domain" description="Ig-like" evidence="3">
    <location>
        <begin position="67"/>
        <end position="186"/>
    </location>
</feature>
<dbReference type="PROSITE" id="PS50835">
    <property type="entry name" value="IG_LIKE"/>
    <property type="match status" value="1"/>
</dbReference>
<evidence type="ECO:0000313" key="4">
    <source>
        <dbReference type="EMBL" id="KAJ8287757.1"/>
    </source>
</evidence>
<dbReference type="GO" id="GO:0009897">
    <property type="term" value="C:external side of plasma membrane"/>
    <property type="evidence" value="ECO:0007669"/>
    <property type="project" value="TreeGrafter"/>
</dbReference>
<dbReference type="InterPro" id="IPR036179">
    <property type="entry name" value="Ig-like_dom_sf"/>
</dbReference>
<keyword evidence="2" id="KW-0812">Transmembrane</keyword>
<dbReference type="SMART" id="SM00409">
    <property type="entry name" value="IG"/>
    <property type="match status" value="3"/>
</dbReference>
<keyword evidence="5" id="KW-1185">Reference proteome</keyword>
<dbReference type="GO" id="GO:0042289">
    <property type="term" value="F:MHC class II protein binding"/>
    <property type="evidence" value="ECO:0007669"/>
    <property type="project" value="TreeGrafter"/>
</dbReference>
<sequence length="555" mass="61413">MENAFSFLTLLKDTACCVPCPRRSVTITLNVPARGPAYVPVAPGEIISAPHMALLQRVMKLSFLPGPLIITLLSFSGATSAEEDWDDVVVTQADVPVTLACSDWPLKGTVQLEWQWKPDGQDSWSVVLKASHKRLFGTEAQKADARMADPRFHTSGNFSLFFRPRAGDGGRYCCLTGGKKERQRVTLLAILAVVVSPSPPVPLESILRLYTNAPLSEAVSEVVWLSPKGLSLHSETLPSGSSICKLPNFRKADEGNYTCQVRPRGKASRHHFHFIYRITVNDYKRAKFTDPGNRLPTNSTACVHGTPVPISCPRSGDYVVLYRQPPANAQQQIFSYDRWRRIRDVRTKARLRLDASADWGHFLFLLEAELQDGGVYRCEVFLNDNVFVQGTGLSVLKVSSKSKDSKLTLLCQYSFRPQAAGNYTCTLELKNDLVVRAVHIVPREHPATPPPTVPVNTSSSSPSLLTPLSGLGVLLPLAVVAVVTVGVLLWKRGYHNTRPGVEQSLSHHSGEVENVYENPEDLRQSTGQSSVYMDLKPTSDDDVYKELDRYEQCPC</sequence>
<dbReference type="Gene3D" id="2.60.40.10">
    <property type="entry name" value="Immunoglobulins"/>
    <property type="match status" value="2"/>
</dbReference>
<evidence type="ECO:0000259" key="3">
    <source>
        <dbReference type="PROSITE" id="PS50835"/>
    </source>
</evidence>
<dbReference type="GO" id="GO:0035723">
    <property type="term" value="P:interleukin-15-mediated signaling pathway"/>
    <property type="evidence" value="ECO:0007669"/>
    <property type="project" value="TreeGrafter"/>
</dbReference>
<evidence type="ECO:0000256" key="2">
    <source>
        <dbReference type="SAM" id="Phobius"/>
    </source>
</evidence>
<protein>
    <recommendedName>
        <fullName evidence="3">Ig-like domain-containing protein</fullName>
    </recommendedName>
</protein>
<dbReference type="PANTHER" id="PTHR11422">
    <property type="entry name" value="T-CELL SURFACE GLYCOPROTEIN CD4"/>
    <property type="match status" value="1"/>
</dbReference>
<feature type="transmembrane region" description="Helical" evidence="2">
    <location>
        <begin position="468"/>
        <end position="490"/>
    </location>
</feature>
<evidence type="ECO:0000256" key="1">
    <source>
        <dbReference type="SAM" id="MobiDB-lite"/>
    </source>
</evidence>
<evidence type="ECO:0000313" key="5">
    <source>
        <dbReference type="Proteomes" id="UP001152803"/>
    </source>
</evidence>
<name>A0A9Q1I6M2_CONCO</name>
<keyword evidence="2" id="KW-1133">Transmembrane helix</keyword>
<feature type="region of interest" description="Disordered" evidence="1">
    <location>
        <begin position="518"/>
        <end position="538"/>
    </location>
</feature>
<keyword evidence="2" id="KW-0472">Membrane</keyword>
<dbReference type="GO" id="GO:0070374">
    <property type="term" value="P:positive regulation of ERK1 and ERK2 cascade"/>
    <property type="evidence" value="ECO:0007669"/>
    <property type="project" value="TreeGrafter"/>
</dbReference>
<gene>
    <name evidence="4" type="ORF">COCON_G00004160</name>
</gene>
<dbReference type="InterPro" id="IPR007110">
    <property type="entry name" value="Ig-like_dom"/>
</dbReference>
<dbReference type="SUPFAM" id="SSF48726">
    <property type="entry name" value="Immunoglobulin"/>
    <property type="match status" value="1"/>
</dbReference>
<comment type="caution">
    <text evidence="4">The sequence shown here is derived from an EMBL/GenBank/DDBJ whole genome shotgun (WGS) entry which is preliminary data.</text>
</comment>
<dbReference type="GO" id="GO:0045121">
    <property type="term" value="C:membrane raft"/>
    <property type="evidence" value="ECO:0007669"/>
    <property type="project" value="TreeGrafter"/>
</dbReference>